<keyword evidence="4" id="KW-1185">Reference proteome</keyword>
<organism evidence="3 5">
    <name type="scientific">Legionella steigerwaltii</name>
    <dbReference type="NCBI Taxonomy" id="460"/>
    <lineage>
        <taxon>Bacteria</taxon>
        <taxon>Pseudomonadati</taxon>
        <taxon>Pseudomonadota</taxon>
        <taxon>Gammaproteobacteria</taxon>
        <taxon>Legionellales</taxon>
        <taxon>Legionellaceae</taxon>
        <taxon>Legionella</taxon>
    </lineage>
</organism>
<feature type="region of interest" description="Disordered" evidence="1">
    <location>
        <begin position="14"/>
        <end position="75"/>
    </location>
</feature>
<gene>
    <name evidence="2" type="ORF">Lstg_0063</name>
    <name evidence="3" type="ORF">NCTC11991_02084</name>
</gene>
<accession>A0A378L9G9</accession>
<dbReference type="Proteomes" id="UP000054820">
    <property type="component" value="Unassembled WGS sequence"/>
</dbReference>
<feature type="compositionally biased region" description="Polar residues" evidence="1">
    <location>
        <begin position="59"/>
        <end position="75"/>
    </location>
</feature>
<dbReference type="RefSeq" id="WP_058475671.1">
    <property type="nucleotide sequence ID" value="NZ_CAAAIO010000002.1"/>
</dbReference>
<evidence type="ECO:0000313" key="5">
    <source>
        <dbReference type="Proteomes" id="UP000255110"/>
    </source>
</evidence>
<dbReference type="STRING" id="460.Lstg_0063"/>
<protein>
    <submittedName>
        <fullName evidence="3">Uncharacterized protein</fullName>
    </submittedName>
</protein>
<dbReference type="AlphaFoldDB" id="A0A378L9G9"/>
<reference evidence="2 4" key="1">
    <citation type="submission" date="2015-11" db="EMBL/GenBank/DDBJ databases">
        <title>Genomic analysis of 38 Legionella species identifies large and diverse effector repertoires.</title>
        <authorList>
            <person name="Burstein D."/>
            <person name="Amaro F."/>
            <person name="Zusman T."/>
            <person name="Lifshitz Z."/>
            <person name="Cohen O."/>
            <person name="Gilbert J.A."/>
            <person name="Pupko T."/>
            <person name="Shuman H.A."/>
            <person name="Segal G."/>
        </authorList>
    </citation>
    <scope>NUCLEOTIDE SEQUENCE [LARGE SCALE GENOMIC DNA]</scope>
    <source>
        <strain evidence="2 4">SC-18-C9</strain>
    </source>
</reference>
<dbReference type="EMBL" id="LNYZ01000001">
    <property type="protein sequence ID" value="KTD80836.1"/>
    <property type="molecule type" value="Genomic_DNA"/>
</dbReference>
<name>A0A378L9G9_9GAMM</name>
<sequence length="75" mass="8278">MGHPRWQAIIDKFKLDPNDTPEEANAIGVNEPQMDAPSNSGLTELPDLDPLNRNKSDPIDTTTEIQEAGLHNSQK</sequence>
<proteinExistence type="predicted"/>
<dbReference type="Proteomes" id="UP000255110">
    <property type="component" value="Unassembled WGS sequence"/>
</dbReference>
<evidence type="ECO:0000313" key="4">
    <source>
        <dbReference type="Proteomes" id="UP000054820"/>
    </source>
</evidence>
<evidence type="ECO:0000256" key="1">
    <source>
        <dbReference type="SAM" id="MobiDB-lite"/>
    </source>
</evidence>
<evidence type="ECO:0000313" key="2">
    <source>
        <dbReference type="EMBL" id="KTD80836.1"/>
    </source>
</evidence>
<evidence type="ECO:0000313" key="3">
    <source>
        <dbReference type="EMBL" id="STY23476.1"/>
    </source>
</evidence>
<dbReference type="EMBL" id="UGOY01000001">
    <property type="protein sequence ID" value="STY23476.1"/>
    <property type="molecule type" value="Genomic_DNA"/>
</dbReference>
<reference evidence="3 5" key="2">
    <citation type="submission" date="2018-06" db="EMBL/GenBank/DDBJ databases">
        <authorList>
            <consortium name="Pathogen Informatics"/>
            <person name="Doyle S."/>
        </authorList>
    </citation>
    <scope>NUCLEOTIDE SEQUENCE [LARGE SCALE GENOMIC DNA]</scope>
    <source>
        <strain evidence="3 5">NCTC11991</strain>
    </source>
</reference>